<reference evidence="1" key="1">
    <citation type="submission" date="2016-01" db="EMBL/GenBank/DDBJ databases">
        <authorList>
            <person name="Peeters C."/>
        </authorList>
    </citation>
    <scope>NUCLEOTIDE SEQUENCE</scope>
    <source>
        <strain evidence="1">LMG 29321</strain>
    </source>
</reference>
<gene>
    <name evidence="1" type="ORF">AWB78_08314</name>
</gene>
<proteinExistence type="predicted"/>
<dbReference type="Proteomes" id="UP000071859">
    <property type="component" value="Unassembled WGS sequence"/>
</dbReference>
<protein>
    <submittedName>
        <fullName evidence="1">Uncharacterized protein</fullName>
    </submittedName>
</protein>
<dbReference type="RefSeq" id="WP_062612742.1">
    <property type="nucleotide sequence ID" value="NZ_FCOX02000146.1"/>
</dbReference>
<dbReference type="EMBL" id="FCOX02000146">
    <property type="protein sequence ID" value="SAL06912.1"/>
    <property type="molecule type" value="Genomic_DNA"/>
</dbReference>
<keyword evidence="2" id="KW-1185">Reference proteome</keyword>
<dbReference type="AlphaFoldDB" id="A0A158EJ47"/>
<organism evidence="1 2">
    <name type="scientific">Caballeronia calidae</name>
    <dbReference type="NCBI Taxonomy" id="1777139"/>
    <lineage>
        <taxon>Bacteria</taxon>
        <taxon>Pseudomonadati</taxon>
        <taxon>Pseudomonadota</taxon>
        <taxon>Betaproteobacteria</taxon>
        <taxon>Burkholderiales</taxon>
        <taxon>Burkholderiaceae</taxon>
        <taxon>Caballeronia</taxon>
    </lineage>
</organism>
<evidence type="ECO:0000313" key="1">
    <source>
        <dbReference type="EMBL" id="SAL06912.1"/>
    </source>
</evidence>
<evidence type="ECO:0000313" key="2">
    <source>
        <dbReference type="Proteomes" id="UP000071859"/>
    </source>
</evidence>
<comment type="caution">
    <text evidence="1">The sequence shown here is derived from an EMBL/GenBank/DDBJ whole genome shotgun (WGS) entry which is preliminary data.</text>
</comment>
<sequence length="233" mass="25795">MDGLKLKQVGGTDSLQTLEGGISGSGGAQRQSLLSMRKNVTGYMLGFLNAVDAHTLRKSKNIKLSEALQATSGFDDALDRDLLADVQQRAPYFGVQPLGERQVWFDVCLQHIRQIKNQASKKTALALLRPTLKRFRGDGQWLVNFKAFHGVINQEKGDKQRYDQLIELLGEIDESIDPAHRCEALKRIAQSAEAFTDPSYGAILTGMVEAKLKEIDAVRVPFWTGVTGARPLR</sequence>
<accession>A0A158EJ47</accession>
<name>A0A158EJ47_9BURK</name>